<gene>
    <name evidence="2" type="ORF">L210DRAFT_933242</name>
</gene>
<feature type="compositionally biased region" description="Polar residues" evidence="1">
    <location>
        <begin position="234"/>
        <end position="245"/>
    </location>
</feature>
<feature type="compositionally biased region" description="Low complexity" evidence="1">
    <location>
        <begin position="219"/>
        <end position="233"/>
    </location>
</feature>
<dbReference type="Pfam" id="PF20414">
    <property type="entry name" value="DUF6698"/>
    <property type="match status" value="1"/>
</dbReference>
<dbReference type="EMBL" id="WHUW01000007">
    <property type="protein sequence ID" value="KAF8443775.1"/>
    <property type="molecule type" value="Genomic_DNA"/>
</dbReference>
<protein>
    <submittedName>
        <fullName evidence="2">Uncharacterized protein</fullName>
    </submittedName>
</protein>
<dbReference type="AlphaFoldDB" id="A0AAD4GH64"/>
<reference evidence="2" key="2">
    <citation type="journal article" date="2020" name="Nat. Commun.">
        <title>Large-scale genome sequencing of mycorrhizal fungi provides insights into the early evolution of symbiotic traits.</title>
        <authorList>
            <person name="Miyauchi S."/>
            <person name="Kiss E."/>
            <person name="Kuo A."/>
            <person name="Drula E."/>
            <person name="Kohler A."/>
            <person name="Sanchez-Garcia M."/>
            <person name="Morin E."/>
            <person name="Andreopoulos B."/>
            <person name="Barry K.W."/>
            <person name="Bonito G."/>
            <person name="Buee M."/>
            <person name="Carver A."/>
            <person name="Chen C."/>
            <person name="Cichocki N."/>
            <person name="Clum A."/>
            <person name="Culley D."/>
            <person name="Crous P.W."/>
            <person name="Fauchery L."/>
            <person name="Girlanda M."/>
            <person name="Hayes R.D."/>
            <person name="Keri Z."/>
            <person name="LaButti K."/>
            <person name="Lipzen A."/>
            <person name="Lombard V."/>
            <person name="Magnuson J."/>
            <person name="Maillard F."/>
            <person name="Murat C."/>
            <person name="Nolan M."/>
            <person name="Ohm R.A."/>
            <person name="Pangilinan J."/>
            <person name="Pereira M.F."/>
            <person name="Perotto S."/>
            <person name="Peter M."/>
            <person name="Pfister S."/>
            <person name="Riley R."/>
            <person name="Sitrit Y."/>
            <person name="Stielow J.B."/>
            <person name="Szollosi G."/>
            <person name="Zifcakova L."/>
            <person name="Stursova M."/>
            <person name="Spatafora J.W."/>
            <person name="Tedersoo L."/>
            <person name="Vaario L.M."/>
            <person name="Yamada A."/>
            <person name="Yan M."/>
            <person name="Wang P."/>
            <person name="Xu J."/>
            <person name="Bruns T."/>
            <person name="Baldrian P."/>
            <person name="Vilgalys R."/>
            <person name="Dunand C."/>
            <person name="Henrissat B."/>
            <person name="Grigoriev I.V."/>
            <person name="Hibbett D."/>
            <person name="Nagy L.G."/>
            <person name="Martin F.M."/>
        </authorList>
    </citation>
    <scope>NUCLEOTIDE SEQUENCE</scope>
    <source>
        <strain evidence="2">BED1</strain>
    </source>
</reference>
<evidence type="ECO:0000313" key="3">
    <source>
        <dbReference type="Proteomes" id="UP001194468"/>
    </source>
</evidence>
<name>A0AAD4GH64_BOLED</name>
<comment type="caution">
    <text evidence="2">The sequence shown here is derived from an EMBL/GenBank/DDBJ whole genome shotgun (WGS) entry which is preliminary data.</text>
</comment>
<dbReference type="Proteomes" id="UP001194468">
    <property type="component" value="Unassembled WGS sequence"/>
</dbReference>
<keyword evidence="3" id="KW-1185">Reference proteome</keyword>
<sequence>MKVTASIWPAYLYPGETPRVEYDPNDIGKGLFQGYLMDHTSKHILTSPSSALHERAKGARSGNAKIHKMKTIKPEHVTYTAMQARFMISSAEKWSNQDGLFNYTEYYYRIIRLLHETKNRAWVDSLIEYYNEKIFRNLKGLMSTNAAITADDDDDDLLEMEHQFEEHDLKAGKIKFPSRPGSPLALVDFDVPPVNASDANRSHNASSNHVDHQDLCPASNTTNTKNTASNGSSESATIAQRNVNLKSYPPHP</sequence>
<reference evidence="2" key="1">
    <citation type="submission" date="2019-10" db="EMBL/GenBank/DDBJ databases">
        <authorList>
            <consortium name="DOE Joint Genome Institute"/>
            <person name="Kuo A."/>
            <person name="Miyauchi S."/>
            <person name="Kiss E."/>
            <person name="Drula E."/>
            <person name="Kohler A."/>
            <person name="Sanchez-Garcia M."/>
            <person name="Andreopoulos B."/>
            <person name="Barry K.W."/>
            <person name="Bonito G."/>
            <person name="Buee M."/>
            <person name="Carver A."/>
            <person name="Chen C."/>
            <person name="Cichocki N."/>
            <person name="Clum A."/>
            <person name="Culley D."/>
            <person name="Crous P.W."/>
            <person name="Fauchery L."/>
            <person name="Girlanda M."/>
            <person name="Hayes R."/>
            <person name="Keri Z."/>
            <person name="LaButti K."/>
            <person name="Lipzen A."/>
            <person name="Lombard V."/>
            <person name="Magnuson J."/>
            <person name="Maillard F."/>
            <person name="Morin E."/>
            <person name="Murat C."/>
            <person name="Nolan M."/>
            <person name="Ohm R."/>
            <person name="Pangilinan J."/>
            <person name="Pereira M."/>
            <person name="Perotto S."/>
            <person name="Peter M."/>
            <person name="Riley R."/>
            <person name="Sitrit Y."/>
            <person name="Stielow B."/>
            <person name="Szollosi G."/>
            <person name="Zifcakova L."/>
            <person name="Stursova M."/>
            <person name="Spatafora J.W."/>
            <person name="Tedersoo L."/>
            <person name="Vaario L.-M."/>
            <person name="Yamada A."/>
            <person name="Yan M."/>
            <person name="Wang P."/>
            <person name="Xu J."/>
            <person name="Bruns T."/>
            <person name="Baldrian P."/>
            <person name="Vilgalys R."/>
            <person name="Henrissat B."/>
            <person name="Grigoriev I.V."/>
            <person name="Hibbett D."/>
            <person name="Nagy L.G."/>
            <person name="Martin F.M."/>
        </authorList>
    </citation>
    <scope>NUCLEOTIDE SEQUENCE</scope>
    <source>
        <strain evidence="2">BED1</strain>
    </source>
</reference>
<proteinExistence type="predicted"/>
<dbReference type="InterPro" id="IPR046521">
    <property type="entry name" value="DUF6698"/>
</dbReference>
<organism evidence="2 3">
    <name type="scientific">Boletus edulis BED1</name>
    <dbReference type="NCBI Taxonomy" id="1328754"/>
    <lineage>
        <taxon>Eukaryota</taxon>
        <taxon>Fungi</taxon>
        <taxon>Dikarya</taxon>
        <taxon>Basidiomycota</taxon>
        <taxon>Agaricomycotina</taxon>
        <taxon>Agaricomycetes</taxon>
        <taxon>Agaricomycetidae</taxon>
        <taxon>Boletales</taxon>
        <taxon>Boletineae</taxon>
        <taxon>Boletaceae</taxon>
        <taxon>Boletoideae</taxon>
        <taxon>Boletus</taxon>
    </lineage>
</organism>
<feature type="region of interest" description="Disordered" evidence="1">
    <location>
        <begin position="197"/>
        <end position="252"/>
    </location>
</feature>
<accession>A0AAD4GH64</accession>
<evidence type="ECO:0000313" key="2">
    <source>
        <dbReference type="EMBL" id="KAF8443775.1"/>
    </source>
</evidence>
<evidence type="ECO:0000256" key="1">
    <source>
        <dbReference type="SAM" id="MobiDB-lite"/>
    </source>
</evidence>
<feature type="compositionally biased region" description="Polar residues" evidence="1">
    <location>
        <begin position="197"/>
        <end position="208"/>
    </location>
</feature>